<feature type="transmembrane region" description="Helical" evidence="7">
    <location>
        <begin position="235"/>
        <end position="252"/>
    </location>
</feature>
<feature type="transmembrane region" description="Helical" evidence="7">
    <location>
        <begin position="320"/>
        <end position="342"/>
    </location>
</feature>
<dbReference type="FunCoup" id="A0A1V9X5Z1">
    <property type="interactions" value="104"/>
</dbReference>
<comment type="similarity">
    <text evidence="2">Belongs to the TMEM120 family.</text>
</comment>
<gene>
    <name evidence="8" type="ORF">BIW11_12523</name>
</gene>
<sequence length="397" mass="45557">MADKQQPASPARKVVPPASKAISPAGKICPITKNQKSTSDVLSELEPEARLAEIVAELAKTHAEYEDKLQPAFVAYSAHSKALQMSEEFCEKQVKHLLHNLAPLKKQLKSLKNLPASVAHKRVEVESSMQELEVAIRNVRRNLPAQSGFYLYLVLGSMNVNMRSNRLKLNYKIEYETFKLFVTWALLILSLLCLYVGGGSVWDSILLFALVWFYCTLTIRESILKVNGSNINGWWRLYHFIATGLSGIIVLWADKELFQRHFRWWFLVYTCMMLLAHQMQYRYQAGTLYRLQALGDRGNPMEVSVEGIRASLATPMLRDFALLMPFLYAVYFTQFYMVYLLVDLIHMHPDTYSWHAAAAAALFGIMFLGNILTTSFAIYSKYRYHFPDPLELLKKFQ</sequence>
<protein>
    <submittedName>
        <fullName evidence="8">Transmembrane protein-like</fullName>
    </submittedName>
</protein>
<comment type="caution">
    <text evidence="8">The sequence shown here is derived from an EMBL/GenBank/DDBJ whole genome shotgun (WGS) entry which is preliminary data.</text>
</comment>
<keyword evidence="4 7" id="KW-1133">Transmembrane helix</keyword>
<comment type="subcellular location">
    <subcellularLocation>
        <location evidence="1">Membrane</location>
        <topology evidence="1">Multi-pass membrane protein</topology>
    </subcellularLocation>
</comment>
<dbReference type="PANTHER" id="PTHR21433">
    <property type="entry name" value="TRANSMEMBRANE PROTEIN INDUCED BY TUMOR NECROSIS FACTOR ALPHA"/>
    <property type="match status" value="1"/>
</dbReference>
<feature type="region of interest" description="Disordered" evidence="6">
    <location>
        <begin position="1"/>
        <end position="26"/>
    </location>
</feature>
<evidence type="ECO:0000256" key="5">
    <source>
        <dbReference type="ARBA" id="ARBA00023136"/>
    </source>
</evidence>
<dbReference type="Pfam" id="PF07851">
    <property type="entry name" value="TMEM120A-B"/>
    <property type="match status" value="1"/>
</dbReference>
<dbReference type="AlphaFoldDB" id="A0A1V9X5Z1"/>
<evidence type="ECO:0000256" key="3">
    <source>
        <dbReference type="ARBA" id="ARBA00022692"/>
    </source>
</evidence>
<evidence type="ECO:0000313" key="9">
    <source>
        <dbReference type="Proteomes" id="UP000192247"/>
    </source>
</evidence>
<evidence type="ECO:0000256" key="6">
    <source>
        <dbReference type="SAM" id="MobiDB-lite"/>
    </source>
</evidence>
<dbReference type="Proteomes" id="UP000192247">
    <property type="component" value="Unassembled WGS sequence"/>
</dbReference>
<feature type="transmembrane region" description="Helical" evidence="7">
    <location>
        <begin position="180"/>
        <end position="198"/>
    </location>
</feature>
<evidence type="ECO:0000256" key="1">
    <source>
        <dbReference type="ARBA" id="ARBA00004141"/>
    </source>
</evidence>
<keyword evidence="9" id="KW-1185">Reference proteome</keyword>
<reference evidence="8 9" key="1">
    <citation type="journal article" date="2017" name="Gigascience">
        <title>Draft genome of the honey bee ectoparasitic mite, Tropilaelaps mercedesae, is shaped by the parasitic life history.</title>
        <authorList>
            <person name="Dong X."/>
            <person name="Armstrong S.D."/>
            <person name="Xia D."/>
            <person name="Makepeace B.L."/>
            <person name="Darby A.C."/>
            <person name="Kadowaki T."/>
        </authorList>
    </citation>
    <scope>NUCLEOTIDE SEQUENCE [LARGE SCALE GENOMIC DNA]</scope>
    <source>
        <strain evidence="8">Wuxi-XJTLU</strain>
    </source>
</reference>
<dbReference type="InterPro" id="IPR012926">
    <property type="entry name" value="TMEM120A/B"/>
</dbReference>
<dbReference type="EMBL" id="MNPL01022508">
    <property type="protein sequence ID" value="OQR69019.1"/>
    <property type="molecule type" value="Genomic_DNA"/>
</dbReference>
<feature type="transmembrane region" description="Helical" evidence="7">
    <location>
        <begin position="354"/>
        <end position="379"/>
    </location>
</feature>
<dbReference type="InParanoid" id="A0A1V9X5Z1"/>
<dbReference type="GO" id="GO:0016020">
    <property type="term" value="C:membrane"/>
    <property type="evidence" value="ECO:0007669"/>
    <property type="project" value="UniProtKB-SubCell"/>
</dbReference>
<keyword evidence="3 7" id="KW-0812">Transmembrane</keyword>
<dbReference type="OrthoDB" id="2015098at2759"/>
<dbReference type="PANTHER" id="PTHR21433:SF0">
    <property type="entry name" value="TRANSMEMBRANE PROTEIN 120 HOMOLOG"/>
    <property type="match status" value="1"/>
</dbReference>
<accession>A0A1V9X5Z1</accession>
<evidence type="ECO:0000313" key="8">
    <source>
        <dbReference type="EMBL" id="OQR69019.1"/>
    </source>
</evidence>
<evidence type="ECO:0000256" key="7">
    <source>
        <dbReference type="SAM" id="Phobius"/>
    </source>
</evidence>
<keyword evidence="5 7" id="KW-0472">Membrane</keyword>
<name>A0A1V9X5Z1_9ACAR</name>
<organism evidence="8 9">
    <name type="scientific">Tropilaelaps mercedesae</name>
    <dbReference type="NCBI Taxonomy" id="418985"/>
    <lineage>
        <taxon>Eukaryota</taxon>
        <taxon>Metazoa</taxon>
        <taxon>Ecdysozoa</taxon>
        <taxon>Arthropoda</taxon>
        <taxon>Chelicerata</taxon>
        <taxon>Arachnida</taxon>
        <taxon>Acari</taxon>
        <taxon>Parasitiformes</taxon>
        <taxon>Mesostigmata</taxon>
        <taxon>Gamasina</taxon>
        <taxon>Dermanyssoidea</taxon>
        <taxon>Laelapidae</taxon>
        <taxon>Tropilaelaps</taxon>
    </lineage>
</organism>
<evidence type="ECO:0000256" key="4">
    <source>
        <dbReference type="ARBA" id="ARBA00022989"/>
    </source>
</evidence>
<proteinExistence type="inferred from homology"/>
<evidence type="ECO:0000256" key="2">
    <source>
        <dbReference type="ARBA" id="ARBA00009700"/>
    </source>
</evidence>